<dbReference type="AGR" id="WB:WBGene00019129"/>
<accession>H2KZW2</accession>
<reference evidence="2 3" key="1">
    <citation type="journal article" date="1998" name="Science">
        <title>Genome sequence of the nematode C. elegans: a platform for investigating biology.</title>
        <authorList>
            <consortium name="The C. elegans sequencing consortium"/>
            <person name="Sulson J.E."/>
            <person name="Waterston R."/>
        </authorList>
    </citation>
    <scope>NUCLEOTIDE SEQUENCE [LARGE SCALE GENOMIC DNA]</scope>
    <source>
        <strain evidence="2 3">Bristol N2</strain>
    </source>
</reference>
<protein>
    <submittedName>
        <fullName evidence="2">Uncharacterized protein</fullName>
    </submittedName>
</protein>
<evidence type="ECO:0000256" key="1">
    <source>
        <dbReference type="SAM" id="MobiDB-lite"/>
    </source>
</evidence>
<dbReference type="RefSeq" id="NP_001122618.2">
    <property type="nucleotide sequence ID" value="NM_001129146.2"/>
</dbReference>
<dbReference type="EMBL" id="BX284602">
    <property type="protein sequence ID" value="CCD70158.1"/>
    <property type="molecule type" value="Genomic_DNA"/>
</dbReference>
<dbReference type="GeneID" id="186638"/>
<dbReference type="PaxDb" id="6239-F59G1.8b"/>
<dbReference type="eggNOG" id="KOG1107">
    <property type="taxonomic scope" value="Eukaryota"/>
</dbReference>
<keyword evidence="3" id="KW-1185">Reference proteome</keyword>
<dbReference type="HOGENOM" id="CLU_1181160_0_0_1"/>
<dbReference type="FunCoup" id="H2KZW2">
    <property type="interactions" value="137"/>
</dbReference>
<proteinExistence type="predicted"/>
<dbReference type="OrthoDB" id="5874210at2759"/>
<dbReference type="Proteomes" id="UP000001940">
    <property type="component" value="Chromosome II"/>
</dbReference>
<dbReference type="Bgee" id="WBGene00019129">
    <property type="expression patterns" value="Expressed in germ line (C elegans) and 4 other cell types or tissues"/>
</dbReference>
<name>H2KZW2_CAEEL</name>
<feature type="region of interest" description="Disordered" evidence="1">
    <location>
        <begin position="1"/>
        <end position="24"/>
    </location>
</feature>
<dbReference type="ExpressionAtlas" id="H2KZW2">
    <property type="expression patterns" value="baseline and differential"/>
</dbReference>
<dbReference type="STRING" id="6239.F59G1.8b.1"/>
<dbReference type="CTD" id="186638"/>
<organism evidence="2 3">
    <name type="scientific">Caenorhabditis elegans</name>
    <dbReference type="NCBI Taxonomy" id="6239"/>
    <lineage>
        <taxon>Eukaryota</taxon>
        <taxon>Metazoa</taxon>
        <taxon>Ecdysozoa</taxon>
        <taxon>Nematoda</taxon>
        <taxon>Chromadorea</taxon>
        <taxon>Rhabditida</taxon>
        <taxon>Rhabditina</taxon>
        <taxon>Rhabditomorpha</taxon>
        <taxon>Rhabditoidea</taxon>
        <taxon>Rhabditidae</taxon>
        <taxon>Peloderinae</taxon>
        <taxon>Caenorhabditis</taxon>
    </lineage>
</organism>
<dbReference type="InParanoid" id="H2KZW2"/>
<evidence type="ECO:0000313" key="3">
    <source>
        <dbReference type="Proteomes" id="UP000001940"/>
    </source>
</evidence>
<dbReference type="AlphaFoldDB" id="H2KZW2"/>
<dbReference type="WormBase" id="F59G1.8b">
    <property type="protein sequence ID" value="CE43798"/>
    <property type="gene ID" value="WBGene00019129"/>
</dbReference>
<evidence type="ECO:0000313" key="2">
    <source>
        <dbReference type="EMBL" id="CCD70158.1"/>
    </source>
</evidence>
<gene>
    <name evidence="2" type="ORF">CELE_F59G1.8</name>
    <name evidence="2 4" type="ORF">F59G1.8</name>
</gene>
<sequence>MDWQNRVPTKLEPRNGMLPNVKREQIDEMKFPEAESWWNRTDTRQKWDEPPRKAEVNVDRCENLPSVQTRTERIDESRKEDEYCEVVVSTKKTYYSRRNGMKPGTLKNLRCYYQSAGIPLQLYVNCSPVDSDRFQTLNKYCDGVLLNEDFNEDNRNESEVIETRITETKQIGDGQYEVRIESRYKFLKTAKVSFYVAMHSESAE</sequence>
<evidence type="ECO:0000313" key="4">
    <source>
        <dbReference type="WormBase" id="F59G1.8b"/>
    </source>
</evidence>